<keyword evidence="5" id="KW-0645">Protease</keyword>
<dbReference type="GO" id="GO:0006508">
    <property type="term" value="P:proteolysis"/>
    <property type="evidence" value="ECO:0007669"/>
    <property type="project" value="UniProtKB-KW"/>
</dbReference>
<evidence type="ECO:0000256" key="2">
    <source>
        <dbReference type="SAM" id="SignalP"/>
    </source>
</evidence>
<dbReference type="Pfam" id="PF00112">
    <property type="entry name" value="Peptidase_C1"/>
    <property type="match status" value="1"/>
</dbReference>
<evidence type="ECO:0000256" key="1">
    <source>
        <dbReference type="ARBA" id="ARBA00008455"/>
    </source>
</evidence>
<keyword evidence="5" id="KW-0378">Hydrolase</keyword>
<dbReference type="InterPro" id="IPR013201">
    <property type="entry name" value="Prot_inhib_I29"/>
</dbReference>
<dbReference type="Proteomes" id="UP001146793">
    <property type="component" value="Unassembled WGS sequence"/>
</dbReference>
<dbReference type="InterPro" id="IPR013128">
    <property type="entry name" value="Peptidase_C1A"/>
</dbReference>
<name>A0AAV7Y4V3_9EUKA</name>
<gene>
    <name evidence="5" type="ORF">M0812_30178</name>
</gene>
<dbReference type="InterPro" id="IPR039417">
    <property type="entry name" value="Peptidase_C1A_papain-like"/>
</dbReference>
<organism evidence="5 6">
    <name type="scientific">Anaeramoeba flamelloides</name>
    <dbReference type="NCBI Taxonomy" id="1746091"/>
    <lineage>
        <taxon>Eukaryota</taxon>
        <taxon>Metamonada</taxon>
        <taxon>Anaeramoebidae</taxon>
        <taxon>Anaeramoeba</taxon>
    </lineage>
</organism>
<dbReference type="Gene3D" id="3.90.70.10">
    <property type="entry name" value="Cysteine proteinases"/>
    <property type="match status" value="1"/>
</dbReference>
<dbReference type="GO" id="GO:0008234">
    <property type="term" value="F:cysteine-type peptidase activity"/>
    <property type="evidence" value="ECO:0007669"/>
    <property type="project" value="InterPro"/>
</dbReference>
<dbReference type="SMART" id="SM00645">
    <property type="entry name" value="Pept_C1"/>
    <property type="match status" value="1"/>
</dbReference>
<reference evidence="5" key="1">
    <citation type="submission" date="2022-08" db="EMBL/GenBank/DDBJ databases">
        <title>Novel sulphate-reducing endosymbionts in the free-living metamonad Anaeramoeba.</title>
        <authorList>
            <person name="Jerlstrom-Hultqvist J."/>
            <person name="Cepicka I."/>
            <person name="Gallot-Lavallee L."/>
            <person name="Salas-Leiva D."/>
            <person name="Curtis B.A."/>
            <person name="Zahonova K."/>
            <person name="Pipaliya S."/>
            <person name="Dacks J."/>
            <person name="Roger A.J."/>
        </authorList>
    </citation>
    <scope>NUCLEOTIDE SEQUENCE</scope>
    <source>
        <strain evidence="5">Busselton2</strain>
    </source>
</reference>
<evidence type="ECO:0000313" key="5">
    <source>
        <dbReference type="EMBL" id="KAJ3423645.1"/>
    </source>
</evidence>
<sequence>MKNWSLTLTLLFLLLPFFLCLNENRKQFEDFKIKYNKAYESATKEEQAFNNFVATKKFIDTHNARTDLSYKLGMNQFGDLYSPKEEDYSYRSLTGKIDETEPQEDTINWNTVGAVTAVPYEGICASSWAFGAIGAIESAASIASDILQNAAAQELIDCVPNNYGCYGGRQDIAFDWVKSNGGLCLSNHYSYSGKDGICQSGGCTNHFFLTGHTMVDEGDEDQLQNAVKGRPVAAAIDSSLLTFLFYKSGVYSDESCSKTEQTHVVLIVGYGTTGGENYWILRNSYGKGWGDEGYMLLLKGGGNECGIASNAFYPTGVHTTSEN</sequence>
<dbReference type="PANTHER" id="PTHR12411">
    <property type="entry name" value="CYSTEINE PROTEASE FAMILY C1-RELATED"/>
    <property type="match status" value="1"/>
</dbReference>
<feature type="domain" description="Peptidase C1A papain C-terminal" evidence="3">
    <location>
        <begin position="103"/>
        <end position="315"/>
    </location>
</feature>
<evidence type="ECO:0000259" key="3">
    <source>
        <dbReference type="SMART" id="SM00645"/>
    </source>
</evidence>
<dbReference type="EMBL" id="JANTQA010000076">
    <property type="protein sequence ID" value="KAJ3423645.1"/>
    <property type="molecule type" value="Genomic_DNA"/>
</dbReference>
<proteinExistence type="inferred from homology"/>
<feature type="chain" id="PRO_5043922312" evidence="2">
    <location>
        <begin position="21"/>
        <end position="323"/>
    </location>
</feature>
<dbReference type="AlphaFoldDB" id="A0AAV7Y4V3"/>
<dbReference type="InterPro" id="IPR038765">
    <property type="entry name" value="Papain-like_cys_pep_sf"/>
</dbReference>
<dbReference type="InterPro" id="IPR000668">
    <property type="entry name" value="Peptidase_C1A_C"/>
</dbReference>
<comment type="similarity">
    <text evidence="1">Belongs to the peptidase C1 family.</text>
</comment>
<evidence type="ECO:0000259" key="4">
    <source>
        <dbReference type="SMART" id="SM00848"/>
    </source>
</evidence>
<dbReference type="SUPFAM" id="SSF54001">
    <property type="entry name" value="Cysteine proteinases"/>
    <property type="match status" value="1"/>
</dbReference>
<feature type="signal peptide" evidence="2">
    <location>
        <begin position="1"/>
        <end position="20"/>
    </location>
</feature>
<comment type="caution">
    <text evidence="5">The sequence shown here is derived from an EMBL/GenBank/DDBJ whole genome shotgun (WGS) entry which is preliminary data.</text>
</comment>
<feature type="domain" description="Cathepsin propeptide inhibitor" evidence="4">
    <location>
        <begin position="28"/>
        <end position="88"/>
    </location>
</feature>
<protein>
    <submittedName>
        <fullName evidence="5">Cysteine protease rdl2-related</fullName>
    </submittedName>
</protein>
<evidence type="ECO:0000313" key="6">
    <source>
        <dbReference type="Proteomes" id="UP001146793"/>
    </source>
</evidence>
<dbReference type="SMART" id="SM00848">
    <property type="entry name" value="Inhibitor_I29"/>
    <property type="match status" value="1"/>
</dbReference>
<dbReference type="CDD" id="cd02248">
    <property type="entry name" value="Peptidase_C1A"/>
    <property type="match status" value="1"/>
</dbReference>
<accession>A0AAV7Y4V3</accession>
<dbReference type="Pfam" id="PF08246">
    <property type="entry name" value="Inhibitor_I29"/>
    <property type="match status" value="1"/>
</dbReference>
<keyword evidence="2" id="KW-0732">Signal</keyword>
<dbReference type="PRINTS" id="PR00705">
    <property type="entry name" value="PAPAIN"/>
</dbReference>